<dbReference type="SUPFAM" id="SSF52540">
    <property type="entry name" value="P-loop containing nucleoside triphosphate hydrolases"/>
    <property type="match status" value="1"/>
</dbReference>
<dbReference type="GO" id="GO:0005524">
    <property type="term" value="F:ATP binding"/>
    <property type="evidence" value="ECO:0007669"/>
    <property type="project" value="UniProtKB-UniRule"/>
</dbReference>
<reference evidence="10 11" key="1">
    <citation type="submission" date="2020-08" db="EMBL/GenBank/DDBJ databases">
        <authorList>
            <person name="Ramaprasad A."/>
        </authorList>
    </citation>
    <scope>NUCLEOTIDE SEQUENCE [LARGE SCALE GENOMIC DNA]</scope>
</reference>
<feature type="region of interest" description="Disordered" evidence="6">
    <location>
        <begin position="1654"/>
        <end position="1715"/>
    </location>
</feature>
<dbReference type="GO" id="GO:0003724">
    <property type="term" value="F:RNA helicase activity"/>
    <property type="evidence" value="ECO:0007669"/>
    <property type="project" value="UniProtKB-EC"/>
</dbReference>
<dbReference type="PROSITE" id="PS51194">
    <property type="entry name" value="HELICASE_CTER"/>
    <property type="match status" value="1"/>
</dbReference>
<dbReference type="Gene3D" id="3.40.50.300">
    <property type="entry name" value="P-loop containing nucleotide triphosphate hydrolases"/>
    <property type="match status" value="2"/>
</dbReference>
<dbReference type="InterPro" id="IPR011545">
    <property type="entry name" value="DEAD/DEAH_box_helicase_dom"/>
</dbReference>
<feature type="compositionally biased region" description="Polar residues" evidence="6">
    <location>
        <begin position="1597"/>
        <end position="1608"/>
    </location>
</feature>
<feature type="transmembrane region" description="Helical" evidence="7">
    <location>
        <begin position="911"/>
        <end position="931"/>
    </location>
</feature>
<feature type="compositionally biased region" description="Basic and acidic residues" evidence="6">
    <location>
        <begin position="1587"/>
        <end position="1596"/>
    </location>
</feature>
<dbReference type="PANTHER" id="PTHR24031">
    <property type="entry name" value="RNA HELICASE"/>
    <property type="match status" value="1"/>
</dbReference>
<protein>
    <recommendedName>
        <fullName evidence="5">ATP-dependent RNA helicase</fullName>
        <ecNumber evidence="5">3.6.4.13</ecNumber>
    </recommendedName>
</protein>
<dbReference type="OrthoDB" id="372271at2759"/>
<feature type="compositionally biased region" description="Basic and acidic residues" evidence="6">
    <location>
        <begin position="1691"/>
        <end position="1709"/>
    </location>
</feature>
<gene>
    <name evidence="10" type="ORF">PVPCR_0201030</name>
</gene>
<dbReference type="InterPro" id="IPR001650">
    <property type="entry name" value="Helicase_C-like"/>
</dbReference>
<keyword evidence="7" id="KW-0472">Membrane</keyword>
<dbReference type="GO" id="GO:0016787">
    <property type="term" value="F:hydrolase activity"/>
    <property type="evidence" value="ECO:0007669"/>
    <property type="project" value="UniProtKB-KW"/>
</dbReference>
<evidence type="ECO:0000256" key="2">
    <source>
        <dbReference type="ARBA" id="ARBA00022801"/>
    </source>
</evidence>
<dbReference type="InterPro" id="IPR014001">
    <property type="entry name" value="Helicase_ATP-bd"/>
</dbReference>
<proteinExistence type="inferred from homology"/>
<dbReference type="PROSITE" id="PS51192">
    <property type="entry name" value="HELICASE_ATP_BIND_1"/>
    <property type="match status" value="1"/>
</dbReference>
<feature type="domain" description="Helicase C-terminal" evidence="9">
    <location>
        <begin position="2394"/>
        <end position="2555"/>
    </location>
</feature>
<dbReference type="Pfam" id="PF00271">
    <property type="entry name" value="Helicase_C"/>
    <property type="match status" value="1"/>
</dbReference>
<evidence type="ECO:0000256" key="6">
    <source>
        <dbReference type="SAM" id="MobiDB-lite"/>
    </source>
</evidence>
<feature type="compositionally biased region" description="Polar residues" evidence="6">
    <location>
        <begin position="1662"/>
        <end position="1688"/>
    </location>
</feature>
<keyword evidence="4 5" id="KW-0694">RNA-binding</keyword>
<name>A0A6V7SC78_PLAVN</name>
<evidence type="ECO:0000313" key="11">
    <source>
        <dbReference type="Proteomes" id="UP000515268"/>
    </source>
</evidence>
<keyword evidence="1 5" id="KW-0547">Nucleotide-binding</keyword>
<evidence type="ECO:0000256" key="4">
    <source>
        <dbReference type="ARBA" id="ARBA00022884"/>
    </source>
</evidence>
<dbReference type="SMART" id="SM00487">
    <property type="entry name" value="DEXDc"/>
    <property type="match status" value="1"/>
</dbReference>
<evidence type="ECO:0000256" key="5">
    <source>
        <dbReference type="RuleBase" id="RU365068"/>
    </source>
</evidence>
<keyword evidence="5 10" id="KW-0347">Helicase</keyword>
<feature type="region of interest" description="Disordered" evidence="6">
    <location>
        <begin position="1876"/>
        <end position="1898"/>
    </location>
</feature>
<dbReference type="GO" id="GO:0003723">
    <property type="term" value="F:RNA binding"/>
    <property type="evidence" value="ECO:0007669"/>
    <property type="project" value="UniProtKB-UniRule"/>
</dbReference>
<evidence type="ECO:0000256" key="3">
    <source>
        <dbReference type="ARBA" id="ARBA00022840"/>
    </source>
</evidence>
<dbReference type="EC" id="3.6.4.13" evidence="5"/>
<keyword evidence="7" id="KW-0812">Transmembrane</keyword>
<comment type="catalytic activity">
    <reaction evidence="5">
        <text>ATP + H2O = ADP + phosphate + H(+)</text>
        <dbReference type="Rhea" id="RHEA:13065"/>
        <dbReference type="ChEBI" id="CHEBI:15377"/>
        <dbReference type="ChEBI" id="CHEBI:15378"/>
        <dbReference type="ChEBI" id="CHEBI:30616"/>
        <dbReference type="ChEBI" id="CHEBI:43474"/>
        <dbReference type="ChEBI" id="CHEBI:456216"/>
        <dbReference type="EC" id="3.6.4.13"/>
    </reaction>
</comment>
<sequence>MDHTQNNDIFSWIIFFIKNNNTNDDLISVKNIYNHIKKNNITPNIVNPLDKNRNIFYSLFSIIYNKIKIYIHLLKNKKYNNDSPNFLPNNYINSTYISNDYIKTYDILYSPKCYVTVEYFIKTLSLCVPKLNIKDEDIFFFSGINIISSLLDLYMAEKENTPTNVDKNDKILNTEGFHLIVIKYIKNIFKYIYPHNAFDDINEASSSSQTNIASYKSNNSWNKLDKKLDTFFCLLNIIKILLEFIINKNNKIKLKSLKLLYIIHKKIKNTYIIKKIFKGVSLNLFILYKSIHIKKIKNFILKIFTISIDRILKYYLSIENDVISQYLKRDTYILCNLNELSQHNDFIKMTDLVVKQCVLSKGVLNGNSEQDKANFEKKIISLNAQLNNPQRDSTYFSNNIDIVEEKNIISNIYFICYYILMNYNYNECKNDIEIGDDLCEILDICKVLIKYYTILNRNLVLISFFFILSQMFYDKDINFLPNINFVFNNKILQYFEEPNLAIHRITSLTTILKNIDKTCKDTNINQDTAANETNQIRSASDENKKMCSENMENLVNTLNMDTQKDESFSIQFGSQFQNDLCKIFLNFIKNVSENKDEVLCHNEINNSSLDQLNYNIEHYYFKYLYNIFLLKKENNIFILNFLRGYIYYTFINYNLKMKNIIHFSKHINSCLIFNFLLNLYEISDISSIHNKNYQPVQTNIHSIVLSENNSFYNIDIYNNSALSIIDNTQDLSNSFNFANLLMLTNFKNSFKHQPVSLINEVTIFSFLACDNSQAESYINDVLFSELEIKNGGDIKNVDEHIMRIKQRCKTFHFINYYLDSLIILLWVKTKLTGKDDKHAPYFEERLETDFVKNILVEYSTIFNNYFSLAVIIKLKNFKLNIQKVVENIICLCFEKIKENEIWEEKKNDLNYYYISLLIICINKSFLILYITNLDEVIKKYFYKNIVFFLLNINNESNNVKQLSAYFLFATHKYLSHNEEGKNKNSYNHELTQIIGKYQDIITSYIYKKIINIESVDKCMKIFELIKMLIFCNYSNVYIYKDICINILKITKKKTNDFIFLNNKNIIITNILNIFNYILYLLYKIVYQNRMKILGQQKYMSAIKDKILAGHTYININDLKNEINKKNTFNSELEINPDNNLFSQNDEVDTPQQRFIKNSKKKTLLHNYFFFKNMESFISLSNLTSLTKETKTTFLNTVEDFYKNIKSLADKNINYHQVVNLIVDDDYYDTVNQNNDLGSTECTDQNVYSTIRFITSHIFNFAKKFFCHDDELIQYSAQLCILQCLFIFSTRRFELYPKIYQVKQKSKSKMGLNPENIALYKFTKSMLHIVLLLTGEQVWGYVHVALSQNARVNNLTILKILNYVSIIDGTISIERISKDIIPVLCLKLKTFDIKNGLSKYSQEYRFLEKAMQLFLTLSRIEKCYDKIYSSILFLCLSILNKLYDDQIKNISLNIISNLFITNIPKIQQMIESIRKIKERINYLYNENMLNKKIINKMVFKQIINDIEIVEPLSFLSCLFMSEELKEIVFLIISIDYNIIFFLIFYFEKQNSLIINNKWERKFSSNIYLLKNRSKFNLKNEKCEDNFTIKHGGNKNEENTPASQNENIINLNEKKKKKKKKYDKTWGKQHTHQAIYLNKKQKYNKKEVTKIKKILKNENKGRRQNYTNSSNHKIVNNNKHVQNLEKTNQLSKKHPEQNGGKKRDRKIMDNKKNKKKEKILNMFDKDLNQSLQKLNIKTRKFEMHKNKQSAKTDISENEILQKMLTNNGARMADKVKETNKPTKSNKLVKLAKPSKVKEENETSETTEVDPKESSNYDQIKSDELVNKLDIRKILKIGKSIDGFRKEIEIKNDVPAEFESQAKRLNLFSTIVDFNANAKGEVEEEKGEENDEEEEEKNYENQDKIAKADTFKNIGIYDNFINVYLKYNNIDNPTFYQKKIIPIIMYFLNNASYDLMRCTNESSNEGNFQTQDDKVAKQIIYINKYNSASKNLIRTFFLHCPTGTGKTFMYLLPIFQQITNLKLSENVNQNCETKQVDNEEEKKNEIFYKRKQINDTTSFCCSDQVNTDFIDKNYEILKNNILNYVFDEEGNKSIPNNSNQNEQTKVKQNDILILTYNKEVAVQIYELYKDIINSFYKSYASKFFEINKSLTQFEYINEQQQEYLEKINILYKNKINMNVHLLIGGNNIKYQLKSLRKPKINITKEGEENKENNNDIININIYVGTPGRVHTIINEKKTISLENVHTIIFDEYDFFFSKFERDKVEKEEVKNKVELENTFFSQILKSIYTKKTKKKTPSITNVICCSATSAIYPYLLYTKHFISERFLTSLLGKNIKQENPIEQPTDTSPINYEKEEKIINSLFKIEETIKVPKNLIHFNYCYNKKSQIKNNNAMSNFLKILFSNPLNKNVLVFCNTKKRVMDLWSLFRNKFDVDIQTIFSRNEKKKKKIFKDINYANFSKNDLINYKNLKKYVNFLFISTNLLYRGINCIGFTTIINFDMPLNNTEYVHRCGRIGRVNNKGAIFNIFEEQDKKKYMKQIFNKININPFDIDCYMNNIFTLKK</sequence>
<comment type="similarity">
    <text evidence="5">Belongs to the DEAD box helicase family.</text>
</comment>
<keyword evidence="11" id="KW-1185">Reference proteome</keyword>
<accession>A0A6V7SC78</accession>
<comment type="function">
    <text evidence="5">RNA helicase.</text>
</comment>
<evidence type="ECO:0000256" key="1">
    <source>
        <dbReference type="ARBA" id="ARBA00022741"/>
    </source>
</evidence>
<evidence type="ECO:0000259" key="9">
    <source>
        <dbReference type="PROSITE" id="PS51194"/>
    </source>
</evidence>
<dbReference type="VEuPathDB" id="PlasmoDB:PVPCR_0201030"/>
<dbReference type="Pfam" id="PF00270">
    <property type="entry name" value="DEAD"/>
    <property type="match status" value="1"/>
</dbReference>
<dbReference type="Proteomes" id="UP000515268">
    <property type="component" value="Chromosome PVPCR_02"/>
</dbReference>
<feature type="compositionally biased region" description="Basic residues" evidence="6">
    <location>
        <begin position="1612"/>
        <end position="1625"/>
    </location>
</feature>
<dbReference type="EMBL" id="LR865407">
    <property type="protein sequence ID" value="CAD2096244.1"/>
    <property type="molecule type" value="Genomic_DNA"/>
</dbReference>
<feature type="transmembrane region" description="Helical" evidence="7">
    <location>
        <begin position="1065"/>
        <end position="1082"/>
    </location>
</feature>
<keyword evidence="2 5" id="KW-0378">Hydrolase</keyword>
<feature type="compositionally biased region" description="Acidic residues" evidence="6">
    <location>
        <begin position="1879"/>
        <end position="1894"/>
    </location>
</feature>
<dbReference type="InterPro" id="IPR027417">
    <property type="entry name" value="P-loop_NTPase"/>
</dbReference>
<feature type="region of interest" description="Disordered" evidence="6">
    <location>
        <begin position="1764"/>
        <end position="1813"/>
    </location>
</feature>
<evidence type="ECO:0000256" key="7">
    <source>
        <dbReference type="SAM" id="Phobius"/>
    </source>
</evidence>
<evidence type="ECO:0000259" key="8">
    <source>
        <dbReference type="PROSITE" id="PS51192"/>
    </source>
</evidence>
<keyword evidence="7" id="KW-1133">Transmembrane helix</keyword>
<feature type="domain" description="Helicase ATP-binding" evidence="8">
    <location>
        <begin position="1984"/>
        <end position="2324"/>
    </location>
</feature>
<feature type="compositionally biased region" description="Basic and acidic residues" evidence="6">
    <location>
        <begin position="1769"/>
        <end position="1778"/>
    </location>
</feature>
<keyword evidence="3 5" id="KW-0067">ATP-binding</keyword>
<evidence type="ECO:0000313" key="10">
    <source>
        <dbReference type="EMBL" id="CAD2096244.1"/>
    </source>
</evidence>
<comment type="domain">
    <text evidence="5">The Q motif is unique to and characteristic of the DEAD box family of RNA helicases and controls ATP binding and hydrolysis.</text>
</comment>
<organism evidence="10 11">
    <name type="scientific">Plasmodium vinckei petteri</name>
    <dbReference type="NCBI Taxonomy" id="138298"/>
    <lineage>
        <taxon>Eukaryota</taxon>
        <taxon>Sar</taxon>
        <taxon>Alveolata</taxon>
        <taxon>Apicomplexa</taxon>
        <taxon>Aconoidasida</taxon>
        <taxon>Haemosporida</taxon>
        <taxon>Plasmodiidae</taxon>
        <taxon>Plasmodium</taxon>
        <taxon>Plasmodium (Vinckeia)</taxon>
    </lineage>
</organism>
<dbReference type="SMART" id="SM00490">
    <property type="entry name" value="HELICc"/>
    <property type="match status" value="1"/>
</dbReference>
<feature type="region of interest" description="Disordered" evidence="6">
    <location>
        <begin position="1587"/>
        <end position="1625"/>
    </location>
</feature>